<dbReference type="Proteomes" id="UP001197093">
    <property type="component" value="Unassembled WGS sequence"/>
</dbReference>
<gene>
    <name evidence="1" type="ORF">NEMBOFW57_008127</name>
</gene>
<dbReference type="InterPro" id="IPR008916">
    <property type="entry name" value="Retrov_capsid_C"/>
</dbReference>
<keyword evidence="2" id="KW-1185">Reference proteome</keyword>
<evidence type="ECO:0000313" key="2">
    <source>
        <dbReference type="Proteomes" id="UP001197093"/>
    </source>
</evidence>
<dbReference type="AlphaFoldDB" id="A0AAD4EUY1"/>
<sequence>MYEDPNVAQYVLNNLDSIAQGKTESFVAFYPRFEKQLADMGGATWHTPVQINYLRKAFNDEMKDLLRATKY</sequence>
<name>A0AAD4EUY1_9PEZI</name>
<dbReference type="EMBL" id="JAHCVI010000004">
    <property type="protein sequence ID" value="KAG7285833.1"/>
    <property type="molecule type" value="Genomic_DNA"/>
</dbReference>
<reference evidence="1" key="1">
    <citation type="submission" date="2023-02" db="EMBL/GenBank/DDBJ databases">
        <authorList>
            <person name="Palmer J.M."/>
        </authorList>
    </citation>
    <scope>NUCLEOTIDE SEQUENCE</scope>
    <source>
        <strain evidence="1">FW57</strain>
    </source>
</reference>
<organism evidence="1 2">
    <name type="scientific">Staphylotrichum longicolle</name>
    <dbReference type="NCBI Taxonomy" id="669026"/>
    <lineage>
        <taxon>Eukaryota</taxon>
        <taxon>Fungi</taxon>
        <taxon>Dikarya</taxon>
        <taxon>Ascomycota</taxon>
        <taxon>Pezizomycotina</taxon>
        <taxon>Sordariomycetes</taxon>
        <taxon>Sordariomycetidae</taxon>
        <taxon>Sordariales</taxon>
        <taxon>Chaetomiaceae</taxon>
        <taxon>Staphylotrichum</taxon>
    </lineage>
</organism>
<accession>A0AAD4EUY1</accession>
<evidence type="ECO:0000313" key="1">
    <source>
        <dbReference type="EMBL" id="KAG7285833.1"/>
    </source>
</evidence>
<dbReference type="Gene3D" id="1.10.1200.30">
    <property type="match status" value="1"/>
</dbReference>
<proteinExistence type="predicted"/>
<comment type="caution">
    <text evidence="1">The sequence shown here is derived from an EMBL/GenBank/DDBJ whole genome shotgun (WGS) entry which is preliminary data.</text>
</comment>
<protein>
    <submittedName>
        <fullName evidence="1">Uncharacterized protein</fullName>
    </submittedName>
</protein>